<organism evidence="8 9">
    <name type="scientific">Candidatus Fervidibacter sacchari</name>
    <dbReference type="NCBI Taxonomy" id="1448929"/>
    <lineage>
        <taxon>Bacteria</taxon>
        <taxon>Candidatus Fervidibacterota</taxon>
        <taxon>Candidatus Fervidibacter</taxon>
    </lineage>
</organism>
<evidence type="ECO:0000256" key="7">
    <source>
        <dbReference type="SAM" id="Phobius"/>
    </source>
</evidence>
<keyword evidence="9" id="KW-1185">Reference proteome</keyword>
<dbReference type="InterPro" id="IPR022357">
    <property type="entry name" value="MIP_CS"/>
</dbReference>
<dbReference type="SUPFAM" id="SSF81338">
    <property type="entry name" value="Aquaporin-like"/>
    <property type="match status" value="1"/>
</dbReference>
<dbReference type="EMBL" id="JANUCP010000001">
    <property type="protein sequence ID" value="MCS3918249.1"/>
    <property type="molecule type" value="Genomic_DNA"/>
</dbReference>
<keyword evidence="2 6" id="KW-0813">Transport</keyword>
<evidence type="ECO:0000256" key="5">
    <source>
        <dbReference type="ARBA" id="ARBA00023136"/>
    </source>
</evidence>
<feature type="transmembrane region" description="Helical" evidence="7">
    <location>
        <begin position="134"/>
        <end position="152"/>
    </location>
</feature>
<comment type="caution">
    <text evidence="8">The sequence shown here is derived from an EMBL/GenBank/DDBJ whole genome shotgun (WGS) entry which is preliminary data.</text>
</comment>
<dbReference type="InterPro" id="IPR000425">
    <property type="entry name" value="MIP"/>
</dbReference>
<accession>A0ABT2EKN3</accession>
<sequence length="254" mass="27154">MVWRKMVAEFIGTFALVFVGCGAIISQGVLEGIKVTAGVVEVNPLSHLTIALAFGLTVMVVVYAIGNLSAAHINPAVTIGFAVAGRFPWRYVPHYLVAQFGGAHFGSVVHYALFSGEAFNVNFGATILAPELPYLYGLITEIVLTFLLMFAYMASMTDKRFPSAASGLTIGLTVTVCILMGGVWTGASMNPARSLATALFAYRVEPQALSQIWIYLIAPVIGVIVAALVYEFLRPKEFAKSAPEDLVQAVQAGE</sequence>
<evidence type="ECO:0000256" key="4">
    <source>
        <dbReference type="ARBA" id="ARBA00022989"/>
    </source>
</evidence>
<evidence type="ECO:0000256" key="2">
    <source>
        <dbReference type="ARBA" id="ARBA00022448"/>
    </source>
</evidence>
<evidence type="ECO:0000256" key="1">
    <source>
        <dbReference type="ARBA" id="ARBA00004141"/>
    </source>
</evidence>
<dbReference type="Proteomes" id="UP001204798">
    <property type="component" value="Unassembled WGS sequence"/>
</dbReference>
<feature type="transmembrane region" description="Helical" evidence="7">
    <location>
        <begin position="212"/>
        <end position="233"/>
    </location>
</feature>
<protein>
    <submittedName>
        <fullName evidence="8">MIP family channel proteins</fullName>
    </submittedName>
</protein>
<dbReference type="InterPro" id="IPR034294">
    <property type="entry name" value="Aquaporin_transptr"/>
</dbReference>
<dbReference type="PANTHER" id="PTHR45724">
    <property type="entry name" value="AQUAPORIN NIP2-1"/>
    <property type="match status" value="1"/>
</dbReference>
<comment type="subcellular location">
    <subcellularLocation>
        <location evidence="1">Membrane</location>
        <topology evidence="1">Multi-pass membrane protein</topology>
    </subcellularLocation>
</comment>
<dbReference type="Gene3D" id="1.20.1080.10">
    <property type="entry name" value="Glycerol uptake facilitator protein"/>
    <property type="match status" value="1"/>
</dbReference>
<gene>
    <name evidence="8" type="ORF">M2350_000646</name>
</gene>
<comment type="similarity">
    <text evidence="6">Belongs to the MIP/aquaporin (TC 1.A.8) family.</text>
</comment>
<dbReference type="RefSeq" id="WP_020250277.1">
    <property type="nucleotide sequence ID" value="NZ_CP130454.1"/>
</dbReference>
<keyword evidence="4 7" id="KW-1133">Transmembrane helix</keyword>
<evidence type="ECO:0000313" key="9">
    <source>
        <dbReference type="Proteomes" id="UP001204798"/>
    </source>
</evidence>
<keyword evidence="5 7" id="KW-0472">Membrane</keyword>
<dbReference type="NCBIfam" id="TIGR00861">
    <property type="entry name" value="MIP"/>
    <property type="match status" value="1"/>
</dbReference>
<evidence type="ECO:0000313" key="8">
    <source>
        <dbReference type="EMBL" id="MCS3918249.1"/>
    </source>
</evidence>
<name>A0ABT2EKN3_9BACT</name>
<feature type="transmembrane region" description="Helical" evidence="7">
    <location>
        <begin position="95"/>
        <end position="114"/>
    </location>
</feature>
<dbReference type="PROSITE" id="PS00221">
    <property type="entry name" value="MIP"/>
    <property type="match status" value="1"/>
</dbReference>
<dbReference type="PANTHER" id="PTHR45724:SF13">
    <property type="entry name" value="AQUAPORIN NIP1-1-RELATED"/>
    <property type="match status" value="1"/>
</dbReference>
<evidence type="ECO:0000256" key="3">
    <source>
        <dbReference type="ARBA" id="ARBA00022692"/>
    </source>
</evidence>
<dbReference type="PROSITE" id="PS51257">
    <property type="entry name" value="PROKAR_LIPOPROTEIN"/>
    <property type="match status" value="1"/>
</dbReference>
<feature type="transmembrane region" description="Helical" evidence="7">
    <location>
        <begin position="164"/>
        <end position="184"/>
    </location>
</feature>
<keyword evidence="3 6" id="KW-0812">Transmembrane</keyword>
<proteinExistence type="inferred from homology"/>
<feature type="transmembrane region" description="Helical" evidence="7">
    <location>
        <begin position="45"/>
        <end position="65"/>
    </location>
</feature>
<dbReference type="InterPro" id="IPR023271">
    <property type="entry name" value="Aquaporin-like"/>
</dbReference>
<dbReference type="Pfam" id="PF00230">
    <property type="entry name" value="MIP"/>
    <property type="match status" value="1"/>
</dbReference>
<dbReference type="PRINTS" id="PR00783">
    <property type="entry name" value="MINTRINSICP"/>
</dbReference>
<feature type="transmembrane region" description="Helical" evidence="7">
    <location>
        <begin position="7"/>
        <end position="25"/>
    </location>
</feature>
<reference evidence="8 9" key="1">
    <citation type="submission" date="2022-08" db="EMBL/GenBank/DDBJ databases">
        <title>Bacterial and archaeal communities from various locations to study Microbial Dark Matter (Phase II).</title>
        <authorList>
            <person name="Stepanauskas R."/>
        </authorList>
    </citation>
    <scope>NUCLEOTIDE SEQUENCE [LARGE SCALE GENOMIC DNA]</scope>
    <source>
        <strain evidence="8 9">PD1</strain>
    </source>
</reference>
<evidence type="ECO:0000256" key="6">
    <source>
        <dbReference type="RuleBase" id="RU000477"/>
    </source>
</evidence>